<dbReference type="GO" id="GO:0016020">
    <property type="term" value="C:membrane"/>
    <property type="evidence" value="ECO:0007669"/>
    <property type="project" value="UniProtKB-SubCell"/>
</dbReference>
<dbReference type="SUPFAM" id="SSF103473">
    <property type="entry name" value="MFS general substrate transporter"/>
    <property type="match status" value="1"/>
</dbReference>
<evidence type="ECO:0000259" key="6">
    <source>
        <dbReference type="PROSITE" id="PS50850"/>
    </source>
</evidence>
<feature type="transmembrane region" description="Helical" evidence="5">
    <location>
        <begin position="106"/>
        <end position="129"/>
    </location>
</feature>
<feature type="transmembrane region" description="Helical" evidence="5">
    <location>
        <begin position="370"/>
        <end position="392"/>
    </location>
</feature>
<keyword evidence="2 5" id="KW-0812">Transmembrane</keyword>
<dbReference type="EMBL" id="VHSG01000008">
    <property type="protein sequence ID" value="TQV81147.1"/>
    <property type="molecule type" value="Genomic_DNA"/>
</dbReference>
<dbReference type="AlphaFoldDB" id="A0A545TVA2"/>
<feature type="transmembrane region" description="Helical" evidence="5">
    <location>
        <begin position="286"/>
        <end position="303"/>
    </location>
</feature>
<dbReference type="PROSITE" id="PS50850">
    <property type="entry name" value="MFS"/>
    <property type="match status" value="1"/>
</dbReference>
<name>A0A545TVA2_9GAMM</name>
<gene>
    <name evidence="7" type="ORF">FKG94_08540</name>
</gene>
<organism evidence="7 8">
    <name type="scientific">Exilibacterium tricleocarpae</name>
    <dbReference type="NCBI Taxonomy" id="2591008"/>
    <lineage>
        <taxon>Bacteria</taxon>
        <taxon>Pseudomonadati</taxon>
        <taxon>Pseudomonadota</taxon>
        <taxon>Gammaproteobacteria</taxon>
        <taxon>Cellvibrionales</taxon>
        <taxon>Cellvibrionaceae</taxon>
        <taxon>Exilibacterium</taxon>
    </lineage>
</organism>
<evidence type="ECO:0000256" key="5">
    <source>
        <dbReference type="SAM" id="Phobius"/>
    </source>
</evidence>
<proteinExistence type="predicted"/>
<feature type="transmembrane region" description="Helical" evidence="5">
    <location>
        <begin position="309"/>
        <end position="332"/>
    </location>
</feature>
<comment type="subcellular location">
    <subcellularLocation>
        <location evidence="1">Membrane</location>
        <topology evidence="1">Multi-pass membrane protein</topology>
    </subcellularLocation>
</comment>
<feature type="domain" description="Major facilitator superfamily (MFS) profile" evidence="6">
    <location>
        <begin position="17"/>
        <end position="399"/>
    </location>
</feature>
<comment type="caution">
    <text evidence="7">The sequence shown here is derived from an EMBL/GenBank/DDBJ whole genome shotgun (WGS) entry which is preliminary data.</text>
</comment>
<protein>
    <submittedName>
        <fullName evidence="7">MFS transporter</fullName>
    </submittedName>
</protein>
<dbReference type="Gene3D" id="1.20.1250.20">
    <property type="entry name" value="MFS general substrate transporter like domains"/>
    <property type="match status" value="2"/>
</dbReference>
<dbReference type="InterPro" id="IPR036259">
    <property type="entry name" value="MFS_trans_sf"/>
</dbReference>
<feature type="transmembrane region" description="Helical" evidence="5">
    <location>
        <begin position="21"/>
        <end position="42"/>
    </location>
</feature>
<dbReference type="PANTHER" id="PTHR10924">
    <property type="entry name" value="MAJOR FACILITATOR SUPERFAMILY PROTEIN-RELATED"/>
    <property type="match status" value="1"/>
</dbReference>
<dbReference type="InterPro" id="IPR049680">
    <property type="entry name" value="FLVCR1-2_SLC49-like"/>
</dbReference>
<feature type="transmembrane region" description="Helical" evidence="5">
    <location>
        <begin position="141"/>
        <end position="163"/>
    </location>
</feature>
<dbReference type="RefSeq" id="WP_142903808.1">
    <property type="nucleotide sequence ID" value="NZ_ML660091.1"/>
</dbReference>
<dbReference type="InterPro" id="IPR020846">
    <property type="entry name" value="MFS_dom"/>
</dbReference>
<feature type="transmembrane region" description="Helical" evidence="5">
    <location>
        <begin position="54"/>
        <end position="74"/>
    </location>
</feature>
<dbReference type="Pfam" id="PF07690">
    <property type="entry name" value="MFS_1"/>
    <property type="match status" value="1"/>
</dbReference>
<keyword evidence="4 5" id="KW-0472">Membrane</keyword>
<evidence type="ECO:0000256" key="2">
    <source>
        <dbReference type="ARBA" id="ARBA00022692"/>
    </source>
</evidence>
<reference evidence="7 8" key="1">
    <citation type="submission" date="2019-06" db="EMBL/GenBank/DDBJ databases">
        <title>Whole genome sequence for Cellvibrionaceae sp. R142.</title>
        <authorList>
            <person name="Wang G."/>
        </authorList>
    </citation>
    <scope>NUCLEOTIDE SEQUENCE [LARGE SCALE GENOMIC DNA]</scope>
    <source>
        <strain evidence="7 8">R142</strain>
    </source>
</reference>
<keyword evidence="3 5" id="KW-1133">Transmembrane helix</keyword>
<evidence type="ECO:0000256" key="3">
    <source>
        <dbReference type="ARBA" id="ARBA00022989"/>
    </source>
</evidence>
<feature type="transmembrane region" description="Helical" evidence="5">
    <location>
        <begin position="254"/>
        <end position="274"/>
    </location>
</feature>
<evidence type="ECO:0000256" key="1">
    <source>
        <dbReference type="ARBA" id="ARBA00004141"/>
    </source>
</evidence>
<feature type="transmembrane region" description="Helical" evidence="5">
    <location>
        <begin position="344"/>
        <end position="364"/>
    </location>
</feature>
<evidence type="ECO:0000313" key="7">
    <source>
        <dbReference type="EMBL" id="TQV81147.1"/>
    </source>
</evidence>
<accession>A0A545TVA2</accession>
<keyword evidence="8" id="KW-1185">Reference proteome</keyword>
<feature type="transmembrane region" description="Helical" evidence="5">
    <location>
        <begin position="81"/>
        <end position="100"/>
    </location>
</feature>
<dbReference type="InterPro" id="IPR011701">
    <property type="entry name" value="MFS"/>
</dbReference>
<sequence length="415" mass="44216">MPATRDTDPVTGRRRDAWGMLLLFGILIGVNQMLVLNFAPLVTTVQARYGVSDFPAGLLTLMNPITYLVFGFYAGTALDRYGYKTVVTAAAAVMTLGAFGRSLESGYSVLLATHTLVAVSGVFITSAIGKFVSDWFAPAHIGLATGIVMALMLLGTGVGMGATPSFMAWIGWQRTLLSFAVLALAATVLFALWSREQRHTTLAAEVTGLQEARYLWGQTNLRRVFWLSFLIIGATNGINAWFEKIMSGNGFDPATAGAIIGVSLLCSVVGAAVVPALSDRWRRRRPFILMATVFGLSFTYLFLNTSSFALAAGIAGAGGIFQLPSYILLVALAAQIAGPAHAGLANGILMFANSLGGLIIAVLMERVGQWFGWHNSAVVLMAVYLLGFFIALQLREPTESRRDTAAPAVLSDGSV</sequence>
<evidence type="ECO:0000313" key="8">
    <source>
        <dbReference type="Proteomes" id="UP000319732"/>
    </source>
</evidence>
<dbReference type="Proteomes" id="UP000319732">
    <property type="component" value="Unassembled WGS sequence"/>
</dbReference>
<dbReference type="OrthoDB" id="9788453at2"/>
<evidence type="ECO:0000256" key="4">
    <source>
        <dbReference type="ARBA" id="ARBA00023136"/>
    </source>
</evidence>
<feature type="transmembrane region" description="Helical" evidence="5">
    <location>
        <begin position="175"/>
        <end position="193"/>
    </location>
</feature>
<dbReference type="GO" id="GO:0022857">
    <property type="term" value="F:transmembrane transporter activity"/>
    <property type="evidence" value="ECO:0007669"/>
    <property type="project" value="InterPro"/>
</dbReference>
<feature type="transmembrane region" description="Helical" evidence="5">
    <location>
        <begin position="224"/>
        <end position="242"/>
    </location>
</feature>
<dbReference type="PANTHER" id="PTHR10924:SF6">
    <property type="entry name" value="SOLUTE CARRIER FAMILY 49 MEMBER A3"/>
    <property type="match status" value="1"/>
</dbReference>